<evidence type="ECO:0000256" key="6">
    <source>
        <dbReference type="ARBA" id="ARBA00023242"/>
    </source>
</evidence>
<gene>
    <name evidence="9" type="ORF">BZG36_02556</name>
</gene>
<evidence type="ECO:0000256" key="5">
    <source>
        <dbReference type="ARBA" id="ARBA00023163"/>
    </source>
</evidence>
<dbReference type="GO" id="GO:0003677">
    <property type="term" value="F:DNA binding"/>
    <property type="evidence" value="ECO:0007669"/>
    <property type="project" value="UniProtKB-KW"/>
</dbReference>
<keyword evidence="4" id="KW-0238">DNA-binding</keyword>
<keyword evidence="3" id="KW-0805">Transcription regulation</keyword>
<keyword evidence="1" id="KW-0479">Metal-binding</keyword>
<name>A0A261Y275_9FUNG</name>
<dbReference type="GO" id="GO:0003700">
    <property type="term" value="F:DNA-binding transcription factor activity"/>
    <property type="evidence" value="ECO:0007669"/>
    <property type="project" value="TreeGrafter"/>
</dbReference>
<protein>
    <recommendedName>
        <fullName evidence="8">Xylanolytic transcriptional activator regulatory domain-containing protein</fullName>
    </recommendedName>
</protein>
<dbReference type="Pfam" id="PF04082">
    <property type="entry name" value="Fungal_trans"/>
    <property type="match status" value="1"/>
</dbReference>
<keyword evidence="10" id="KW-1185">Reference proteome</keyword>
<feature type="compositionally biased region" description="Polar residues" evidence="7">
    <location>
        <begin position="1"/>
        <end position="18"/>
    </location>
</feature>
<dbReference type="GO" id="GO:0009410">
    <property type="term" value="P:response to xenobiotic stimulus"/>
    <property type="evidence" value="ECO:0007669"/>
    <property type="project" value="TreeGrafter"/>
</dbReference>
<evidence type="ECO:0000259" key="8">
    <source>
        <dbReference type="Pfam" id="PF04082"/>
    </source>
</evidence>
<evidence type="ECO:0000256" key="7">
    <source>
        <dbReference type="SAM" id="MobiDB-lite"/>
    </source>
</evidence>
<dbReference type="OrthoDB" id="4064873at2759"/>
<keyword evidence="5" id="KW-0804">Transcription</keyword>
<sequence length="516" mass="58493">MASGNLNAAQRRSGSNNAGRLGHELGAVPQTQQVLRPNGTENGRAFPDESSLPFLEPIRSRFVSSDCAVAFARSLGVDLQIPDPPPIHPYAWKPNIRPELKLPIPSSIVRLVTQEDIHYYSSIYFEEIHPLYGFLDREAFFLQCEHLRGPNPPRRDFEAVLCGVIVLGSLFTHSVPCTVETQLAENARMILEMTVSQPGEYLSLYHVAGWILRTMYLRLTTRPHLSWITSCIMINIAESIGLHQEFMNLRLTTPHGPRMLSPEELELRRRTFWVAWSLNKFFSAEVGRSKAGLDNIGCRQFNPKAGDHTEDLIELAHMLPDFTPQGSDLSEMTRRNVVFDNLLKMPSNLPAIALLKTDVCFALYRRYRLSNVKMSKDQISTILTIAQEGLDQAIVLSKKKRPWWNLLSVPFQCICVLLSIDTRESLVMVNPALDVLVQLEEVYQTELGAESVSMARHLVKSSRQKKEFEMGLLEEPQKKEAVFDMSKADFVFPSTIEWPTEDLSGWALFFTGNTYL</sequence>
<evidence type="ECO:0000256" key="4">
    <source>
        <dbReference type="ARBA" id="ARBA00023125"/>
    </source>
</evidence>
<feature type="domain" description="Xylanolytic transcriptional activator regulatory" evidence="8">
    <location>
        <begin position="122"/>
        <end position="290"/>
    </location>
</feature>
<dbReference type="PANTHER" id="PTHR31779:SF4">
    <property type="entry name" value="2-NITROPROPANE DIOXYGENASE FAMILY, PUTATIVE (AFU_ORTHOLOGUE AFUA_2G17430)-RELATED"/>
    <property type="match status" value="1"/>
</dbReference>
<dbReference type="PANTHER" id="PTHR31779">
    <property type="entry name" value="2-NITROPROPANE DIOXYGENASE FAMILY, PUTATIVE (AFU_ORTHOLOGUE AFUA_2G17430)-RELATED"/>
    <property type="match status" value="1"/>
</dbReference>
<accession>A0A261Y275</accession>
<evidence type="ECO:0000313" key="10">
    <source>
        <dbReference type="Proteomes" id="UP000242875"/>
    </source>
</evidence>
<feature type="region of interest" description="Disordered" evidence="7">
    <location>
        <begin position="1"/>
        <end position="48"/>
    </location>
</feature>
<evidence type="ECO:0000256" key="1">
    <source>
        <dbReference type="ARBA" id="ARBA00022723"/>
    </source>
</evidence>
<proteinExistence type="predicted"/>
<dbReference type="GO" id="GO:0008270">
    <property type="term" value="F:zinc ion binding"/>
    <property type="evidence" value="ECO:0007669"/>
    <property type="project" value="InterPro"/>
</dbReference>
<dbReference type="AlphaFoldDB" id="A0A261Y275"/>
<comment type="caution">
    <text evidence="9">The sequence shown here is derived from an EMBL/GenBank/DDBJ whole genome shotgun (WGS) entry which is preliminary data.</text>
</comment>
<dbReference type="InterPro" id="IPR052478">
    <property type="entry name" value="Metabolite_Synth_Reg"/>
</dbReference>
<dbReference type="CDD" id="cd12148">
    <property type="entry name" value="fungal_TF_MHR"/>
    <property type="match status" value="1"/>
</dbReference>
<feature type="compositionally biased region" description="Polar residues" evidence="7">
    <location>
        <begin position="29"/>
        <end position="41"/>
    </location>
</feature>
<keyword evidence="6" id="KW-0539">Nucleus</keyword>
<organism evidence="9 10">
    <name type="scientific">Bifiguratus adelaidae</name>
    <dbReference type="NCBI Taxonomy" id="1938954"/>
    <lineage>
        <taxon>Eukaryota</taxon>
        <taxon>Fungi</taxon>
        <taxon>Fungi incertae sedis</taxon>
        <taxon>Mucoromycota</taxon>
        <taxon>Mucoromycotina</taxon>
        <taxon>Endogonomycetes</taxon>
        <taxon>Endogonales</taxon>
        <taxon>Endogonales incertae sedis</taxon>
        <taxon>Bifiguratus</taxon>
    </lineage>
</organism>
<dbReference type="EMBL" id="MVBO01000032">
    <property type="protein sequence ID" value="OZJ04692.1"/>
    <property type="molecule type" value="Genomic_DNA"/>
</dbReference>
<dbReference type="InterPro" id="IPR007219">
    <property type="entry name" value="XnlR_reg_dom"/>
</dbReference>
<reference evidence="9 10" key="1">
    <citation type="journal article" date="2017" name="Mycologia">
        <title>Bifiguratus adelaidae, gen. et sp. nov., a new member of Mucoromycotina in endophytic and soil-dwelling habitats.</title>
        <authorList>
            <person name="Torres-Cruz T.J."/>
            <person name="Billingsley Tobias T.L."/>
            <person name="Almatruk M."/>
            <person name="Hesse C."/>
            <person name="Kuske C.R."/>
            <person name="Desiro A."/>
            <person name="Benucci G.M."/>
            <person name="Bonito G."/>
            <person name="Stajich J.E."/>
            <person name="Dunlap C."/>
            <person name="Arnold A.E."/>
            <person name="Porras-Alfaro A."/>
        </authorList>
    </citation>
    <scope>NUCLEOTIDE SEQUENCE [LARGE SCALE GENOMIC DNA]</scope>
    <source>
        <strain evidence="9 10">AZ0501</strain>
    </source>
</reference>
<keyword evidence="2" id="KW-0862">Zinc</keyword>
<evidence type="ECO:0000256" key="3">
    <source>
        <dbReference type="ARBA" id="ARBA00023015"/>
    </source>
</evidence>
<dbReference type="Proteomes" id="UP000242875">
    <property type="component" value="Unassembled WGS sequence"/>
</dbReference>
<evidence type="ECO:0000256" key="2">
    <source>
        <dbReference type="ARBA" id="ARBA00022833"/>
    </source>
</evidence>
<dbReference type="GO" id="GO:0006351">
    <property type="term" value="P:DNA-templated transcription"/>
    <property type="evidence" value="ECO:0007669"/>
    <property type="project" value="InterPro"/>
</dbReference>
<evidence type="ECO:0000313" key="9">
    <source>
        <dbReference type="EMBL" id="OZJ04692.1"/>
    </source>
</evidence>